<dbReference type="RefSeq" id="WP_166535423.1">
    <property type="nucleotide sequence ID" value="NZ_JAABLM010000001.1"/>
</dbReference>
<proteinExistence type="inferred from homology"/>
<keyword evidence="3" id="KW-1003">Cell membrane</keyword>
<dbReference type="Gene3D" id="3.30.70.100">
    <property type="match status" value="1"/>
</dbReference>
<dbReference type="InterPro" id="IPR023408">
    <property type="entry name" value="MscS_beta-dom_sf"/>
</dbReference>
<evidence type="ECO:0000256" key="3">
    <source>
        <dbReference type="ARBA" id="ARBA00022475"/>
    </source>
</evidence>
<dbReference type="InterPro" id="IPR010920">
    <property type="entry name" value="LSM_dom_sf"/>
</dbReference>
<feature type="domain" description="Mechanosensitive ion channel MscS C-terminal" evidence="9">
    <location>
        <begin position="437"/>
        <end position="515"/>
    </location>
</feature>
<evidence type="ECO:0000256" key="1">
    <source>
        <dbReference type="ARBA" id="ARBA00004651"/>
    </source>
</evidence>
<keyword evidence="4 7" id="KW-0812">Transmembrane</keyword>
<keyword evidence="12" id="KW-1185">Reference proteome</keyword>
<evidence type="ECO:0000259" key="9">
    <source>
        <dbReference type="Pfam" id="PF21082"/>
    </source>
</evidence>
<gene>
    <name evidence="11" type="ORF">GV828_00030</name>
</gene>
<dbReference type="PANTHER" id="PTHR30566:SF5">
    <property type="entry name" value="MECHANOSENSITIVE ION CHANNEL PROTEIN 1, MITOCHONDRIAL-RELATED"/>
    <property type="match status" value="1"/>
</dbReference>
<evidence type="ECO:0000256" key="2">
    <source>
        <dbReference type="ARBA" id="ARBA00008017"/>
    </source>
</evidence>
<dbReference type="Gene3D" id="2.30.30.60">
    <property type="match status" value="1"/>
</dbReference>
<comment type="subcellular location">
    <subcellularLocation>
        <location evidence="1">Cell membrane</location>
        <topology evidence="1">Multi-pass membrane protein</topology>
    </subcellularLocation>
</comment>
<keyword evidence="6 7" id="KW-0472">Membrane</keyword>
<evidence type="ECO:0000256" key="6">
    <source>
        <dbReference type="ARBA" id="ARBA00023136"/>
    </source>
</evidence>
<dbReference type="Proteomes" id="UP000798602">
    <property type="component" value="Unassembled WGS sequence"/>
</dbReference>
<evidence type="ECO:0000256" key="5">
    <source>
        <dbReference type="ARBA" id="ARBA00022989"/>
    </source>
</evidence>
<comment type="similarity">
    <text evidence="2">Belongs to the MscS (TC 1.A.23) family.</text>
</comment>
<dbReference type="InterPro" id="IPR006685">
    <property type="entry name" value="MscS_channel_2nd"/>
</dbReference>
<feature type="transmembrane region" description="Helical" evidence="7">
    <location>
        <begin position="194"/>
        <end position="219"/>
    </location>
</feature>
<reference evidence="12" key="1">
    <citation type="submission" date="2020-01" db="EMBL/GenBank/DDBJ databases">
        <title>Sphingomonas sp. strain CSW-10.</title>
        <authorList>
            <person name="Chen W.-M."/>
        </authorList>
    </citation>
    <scope>NUCLEOTIDE SEQUENCE [LARGE SCALE GENOMIC DNA]</scope>
    <source>
        <strain evidence="12">NST-5</strain>
    </source>
</reference>
<dbReference type="Pfam" id="PF21088">
    <property type="entry name" value="MS_channel_1st"/>
    <property type="match status" value="1"/>
</dbReference>
<feature type="domain" description="Mechanosensitive ion channel transmembrane helices 2/3" evidence="10">
    <location>
        <begin position="318"/>
        <end position="357"/>
    </location>
</feature>
<feature type="domain" description="Mechanosensitive ion channel MscS" evidence="8">
    <location>
        <begin position="359"/>
        <end position="424"/>
    </location>
</feature>
<comment type="caution">
    <text evidence="11">The sequence shown here is derived from an EMBL/GenBank/DDBJ whole genome shotgun (WGS) entry which is preliminary data.</text>
</comment>
<dbReference type="PANTHER" id="PTHR30566">
    <property type="entry name" value="YNAI-RELATED MECHANOSENSITIVE ION CHANNEL"/>
    <property type="match status" value="1"/>
</dbReference>
<evidence type="ECO:0000313" key="11">
    <source>
        <dbReference type="EMBL" id="NBL63584.1"/>
    </source>
</evidence>
<protein>
    <submittedName>
        <fullName evidence="11">Mechanosensitive ion channel</fullName>
    </submittedName>
</protein>
<dbReference type="Gene3D" id="1.10.287.1260">
    <property type="match status" value="1"/>
</dbReference>
<dbReference type="Pfam" id="PF00924">
    <property type="entry name" value="MS_channel_2nd"/>
    <property type="match status" value="1"/>
</dbReference>
<evidence type="ECO:0000259" key="10">
    <source>
        <dbReference type="Pfam" id="PF21088"/>
    </source>
</evidence>
<feature type="transmembrane region" description="Helical" evidence="7">
    <location>
        <begin position="305"/>
        <end position="332"/>
    </location>
</feature>
<feature type="transmembrane region" description="Helical" evidence="7">
    <location>
        <begin position="264"/>
        <end position="285"/>
    </location>
</feature>
<feature type="transmembrane region" description="Helical" evidence="7">
    <location>
        <begin position="231"/>
        <end position="252"/>
    </location>
</feature>
<feature type="transmembrane region" description="Helical" evidence="7">
    <location>
        <begin position="338"/>
        <end position="356"/>
    </location>
</feature>
<name>A0ABW9Z4M4_9FLAO</name>
<organism evidence="11 12">
    <name type="scientific">Flavobacterium ichthyis</name>
    <dbReference type="NCBI Taxonomy" id="2698827"/>
    <lineage>
        <taxon>Bacteria</taxon>
        <taxon>Pseudomonadati</taxon>
        <taxon>Bacteroidota</taxon>
        <taxon>Flavobacteriia</taxon>
        <taxon>Flavobacteriales</taxon>
        <taxon>Flavobacteriaceae</taxon>
        <taxon>Flavobacterium</taxon>
    </lineage>
</organism>
<evidence type="ECO:0000256" key="4">
    <source>
        <dbReference type="ARBA" id="ARBA00022692"/>
    </source>
</evidence>
<dbReference type="InterPro" id="IPR011066">
    <property type="entry name" value="MscS_channel_C_sf"/>
</dbReference>
<dbReference type="InterPro" id="IPR011014">
    <property type="entry name" value="MscS_channel_TM-2"/>
</dbReference>
<accession>A0ABW9Z4M4</accession>
<evidence type="ECO:0000259" key="8">
    <source>
        <dbReference type="Pfam" id="PF00924"/>
    </source>
</evidence>
<dbReference type="InterPro" id="IPR049142">
    <property type="entry name" value="MS_channel_1st"/>
</dbReference>
<sequence length="587" mass="65927">MIIQKIIFYTLLVILLSGAFNPANSQLLETPVKEATIEQIPGDSLGRRNPRGTVSGFFKAFEEQDFQRASQYLTLKRSYRNKKDRERVVKQFQQVLDQSGEILPYSLISNKNIGQTDDDLEPELDFVGSVDINGEKVSLLVENSGDEMRAVWKFSQETIEAITAVKIDDSALINTILPVSLKEKILAGVPIGHWLAIIVILAISYVLAWGLTSLINFIVRKICKENTERQIFGLLNAISLPLQLIFAVWIFVDFSQRSGISIIIRQRFSFLTVLVGIVAFLIFLWRITDLLSEITKNKMTVRGRVSAISVILFLKRTLKVAIFIFGAIAILGAIGIDVTTGLAALGIGGIALALGAQKTVENFVGSVTLVIDQPIRVGDFCQINDVKGTVEQIGMRSTKIRTTARTVVTIPNGILSATNIENYTFRDRFLFNIFLDLRYETTPDQLRFLLVELRKILYSHPKVSPDPARVRFAELGANSLKIEIFSYILADDIDDFQEVREDLLLRFIDLVAESGTGFAFPSQTLYFAQDEGISPEKISATEEKVKQWKNENKMHLPKFKQETIDQLRNTIEYPTKGSSGYEKPEVN</sequence>
<dbReference type="SUPFAM" id="SSF82861">
    <property type="entry name" value="Mechanosensitive channel protein MscS (YggB), transmembrane region"/>
    <property type="match status" value="1"/>
</dbReference>
<evidence type="ECO:0000313" key="12">
    <source>
        <dbReference type="Proteomes" id="UP000798602"/>
    </source>
</evidence>
<keyword evidence="5 7" id="KW-1133">Transmembrane helix</keyword>
<evidence type="ECO:0000256" key="7">
    <source>
        <dbReference type="SAM" id="Phobius"/>
    </source>
</evidence>
<dbReference type="Pfam" id="PF21082">
    <property type="entry name" value="MS_channel_3rd"/>
    <property type="match status" value="1"/>
</dbReference>
<dbReference type="SUPFAM" id="SSF82689">
    <property type="entry name" value="Mechanosensitive channel protein MscS (YggB), C-terminal domain"/>
    <property type="match status" value="1"/>
</dbReference>
<dbReference type="SUPFAM" id="SSF50182">
    <property type="entry name" value="Sm-like ribonucleoproteins"/>
    <property type="match status" value="1"/>
</dbReference>
<dbReference type="EMBL" id="JAABLM010000001">
    <property type="protein sequence ID" value="NBL63584.1"/>
    <property type="molecule type" value="Genomic_DNA"/>
</dbReference>
<dbReference type="InterPro" id="IPR049278">
    <property type="entry name" value="MS_channel_C"/>
</dbReference>